<evidence type="ECO:0000313" key="1">
    <source>
        <dbReference type="EMBL" id="KKB26557.1"/>
    </source>
</evidence>
<dbReference type="EMBL" id="LAIU01000001">
    <property type="protein sequence ID" value="KKB26557.1"/>
    <property type="molecule type" value="Genomic_DNA"/>
</dbReference>
<sequence>MRDILMDIYNMLINDNQVIEHVGKRIKFYEYPEPSDASKPYIVMSEIDDTLPLAYADNDNLALSYLVQIDLFVPESSDYQAYHVRNELSYHISRLMKEKLKMENTANAKPEYDRELKIYRSARRYEGAFYRSELNLQEEL</sequence>
<organism evidence="1 2">
    <name type="scientific">Staphylococcus carnosus</name>
    <dbReference type="NCBI Taxonomy" id="1281"/>
    <lineage>
        <taxon>Bacteria</taxon>
        <taxon>Bacillati</taxon>
        <taxon>Bacillota</taxon>
        <taxon>Bacilli</taxon>
        <taxon>Bacillales</taxon>
        <taxon>Staphylococcaceae</taxon>
        <taxon>Staphylococcus</taxon>
    </lineage>
</organism>
<comment type="caution">
    <text evidence="1">The sequence shown here is derived from an EMBL/GenBank/DDBJ whole genome shotgun (WGS) entry which is preliminary data.</text>
</comment>
<protein>
    <submittedName>
        <fullName evidence="1">Uncharacterized protein</fullName>
    </submittedName>
</protein>
<evidence type="ECO:0000313" key="2">
    <source>
        <dbReference type="Proteomes" id="UP000033530"/>
    </source>
</evidence>
<proteinExistence type="predicted"/>
<accession>A0AAJ0JSP2</accession>
<dbReference type="AlphaFoldDB" id="A0AAJ0JSP2"/>
<name>A0AAJ0JSP2_STACA</name>
<dbReference type="Proteomes" id="UP000033530">
    <property type="component" value="Unassembled WGS sequence"/>
</dbReference>
<reference evidence="1 2" key="1">
    <citation type="submission" date="2015-03" db="EMBL/GenBank/DDBJ databases">
        <title>Draft Genome Sequence of S. carnosus subsp. utilis LTH 7013, Isolated from South Tirolean Ham.</title>
        <authorList>
            <person name="Mueller A."/>
            <person name="Huptas C."/>
            <person name="Wenning M."/>
            <person name="Weiss A."/>
            <person name="Schmidt H."/>
        </authorList>
    </citation>
    <scope>NUCLEOTIDE SEQUENCE [LARGE SCALE GENOMIC DNA]</scope>
    <source>
        <strain evidence="1 2">LTH7013</strain>
    </source>
</reference>
<gene>
    <name evidence="1" type="ORF">VV61_03455</name>
</gene>